<reference evidence="2 3" key="1">
    <citation type="journal article" date="2017" name="Environ. Microbiol.">
        <title>Genomic and physiological analyses of 'Reinekea forsetii' reveal a versatile opportunistic lifestyle during spring algae blooms.</title>
        <authorList>
            <person name="Avci B."/>
            <person name="Hahnke R.L."/>
            <person name="Chafee M."/>
            <person name="Fischer T."/>
            <person name="Gruber-Vodicka H."/>
            <person name="Tegetmeyer H.E."/>
            <person name="Harder J."/>
            <person name="Fuchs B.M."/>
            <person name="Amann R.I."/>
            <person name="Teeling H."/>
        </authorList>
    </citation>
    <scope>NUCLEOTIDE SEQUENCE [LARGE SCALE GENOMIC DNA]</scope>
    <source>
        <strain evidence="2 3">Hel1_31_D35</strain>
    </source>
</reference>
<protein>
    <recommendedName>
        <fullName evidence="1">RES domain-containing protein</fullName>
    </recommendedName>
</protein>
<feature type="domain" description="RES" evidence="1">
    <location>
        <begin position="77"/>
        <end position="204"/>
    </location>
</feature>
<dbReference type="SMART" id="SM00953">
    <property type="entry name" value="RES"/>
    <property type="match status" value="1"/>
</dbReference>
<organism evidence="2 3">
    <name type="scientific">Reinekea forsetii</name>
    <dbReference type="NCBI Taxonomy" id="1336806"/>
    <lineage>
        <taxon>Bacteria</taxon>
        <taxon>Pseudomonadati</taxon>
        <taxon>Pseudomonadota</taxon>
        <taxon>Gammaproteobacteria</taxon>
        <taxon>Oceanospirillales</taxon>
        <taxon>Saccharospirillaceae</taxon>
        <taxon>Reinekea</taxon>
    </lineage>
</organism>
<keyword evidence="3" id="KW-1185">Reference proteome</keyword>
<dbReference type="RefSeq" id="WP_100256842.1">
    <property type="nucleotide sequence ID" value="NZ_CP011797.1"/>
</dbReference>
<dbReference type="Pfam" id="PF08808">
    <property type="entry name" value="RES"/>
    <property type="match status" value="1"/>
</dbReference>
<dbReference type="OrthoDB" id="9795903at2"/>
<sequence length="228" mass="25008">MPGAVENVVLEAPLYRMVPSRFPPVNLFEWATGPEFEALAALESDTNDRLLNEAGALALVPMGERIFGPGSTPVMAAFTHIGHDNRFNDATRGAYYAALTKSTAIAETRFHRQRFMSASNDPAGTVQMRCYSNRLAPKTALESLFASDFAGFFDTSTQYAASQAYAAQRRNGGAAGFYYPSVRDAGGQCVVAFRPNALTHTVQCGHYEYCWNGHEIEQVFELVSQRLS</sequence>
<evidence type="ECO:0000313" key="2">
    <source>
        <dbReference type="EMBL" id="ATX76503.1"/>
    </source>
</evidence>
<dbReference type="AlphaFoldDB" id="A0A2K8KNY2"/>
<evidence type="ECO:0000259" key="1">
    <source>
        <dbReference type="SMART" id="SM00953"/>
    </source>
</evidence>
<dbReference type="InterPro" id="IPR014914">
    <property type="entry name" value="RES_dom"/>
</dbReference>
<dbReference type="KEGG" id="rfo:REIFOR_01357"/>
<dbReference type="EMBL" id="CP011797">
    <property type="protein sequence ID" value="ATX76503.1"/>
    <property type="molecule type" value="Genomic_DNA"/>
</dbReference>
<dbReference type="Proteomes" id="UP000229757">
    <property type="component" value="Chromosome"/>
</dbReference>
<gene>
    <name evidence="2" type="ORF">REIFOR_01357</name>
</gene>
<proteinExistence type="predicted"/>
<name>A0A2K8KNY2_9GAMM</name>
<evidence type="ECO:0000313" key="3">
    <source>
        <dbReference type="Proteomes" id="UP000229757"/>
    </source>
</evidence>
<accession>A0A2K8KNY2</accession>